<evidence type="ECO:0000313" key="3">
    <source>
        <dbReference type="EMBL" id="EGU76422.1"/>
    </source>
</evidence>
<proteinExistence type="predicted"/>
<name>F9G368_FUSOF</name>
<feature type="region of interest" description="Disordered" evidence="1">
    <location>
        <begin position="1"/>
        <end position="63"/>
    </location>
</feature>
<dbReference type="InterPro" id="IPR001214">
    <property type="entry name" value="SET_dom"/>
</dbReference>
<evidence type="ECO:0000259" key="2">
    <source>
        <dbReference type="PROSITE" id="PS50280"/>
    </source>
</evidence>
<dbReference type="AlphaFoldDB" id="F9G368"/>
<feature type="compositionally biased region" description="Basic and acidic residues" evidence="1">
    <location>
        <begin position="219"/>
        <end position="231"/>
    </location>
</feature>
<dbReference type="EMBL" id="AFQF01003281">
    <property type="protein sequence ID" value="EGU76422.1"/>
    <property type="molecule type" value="Genomic_DNA"/>
</dbReference>
<dbReference type="Pfam" id="PF00856">
    <property type="entry name" value="SET"/>
    <property type="match status" value="1"/>
</dbReference>
<accession>F9G368</accession>
<feature type="compositionally biased region" description="Basic and acidic residues" evidence="1">
    <location>
        <begin position="36"/>
        <end position="63"/>
    </location>
</feature>
<dbReference type="Gene3D" id="2.170.270.10">
    <property type="entry name" value="SET domain"/>
    <property type="match status" value="1"/>
</dbReference>
<evidence type="ECO:0000256" key="1">
    <source>
        <dbReference type="SAM" id="MobiDB-lite"/>
    </source>
</evidence>
<feature type="region of interest" description="Disordered" evidence="1">
    <location>
        <begin position="216"/>
        <end position="239"/>
    </location>
</feature>
<dbReference type="PROSITE" id="PS50280">
    <property type="entry name" value="SET"/>
    <property type="match status" value="1"/>
</dbReference>
<comment type="caution">
    <text evidence="3">The sequence shown here is derived from an EMBL/GenBank/DDBJ whole genome shotgun (WGS) entry which is preliminary data.</text>
</comment>
<sequence>MAANQSGRSDSERMVQQPRAGEQALEDTDPANLTPKSREVPVSTKEEKSPRATSSHDVKPEIDIETRQTGIKRKPGVFAFRDLPHGHEIIRAEQPIFVAPYDDPISLTKAFAPLRKMRHYNMNATESVCLDKFKRDCAFQDPSGTRVLIYSLVSNINHACPDCAQATFLVAEAYDITVTLVKDVRAGEEIFIDFGEARSHFDCSLCNTREPIWKRRKRKEDGRDTKRRGDTDGEEPQNP</sequence>
<dbReference type="InterPro" id="IPR046341">
    <property type="entry name" value="SET_dom_sf"/>
</dbReference>
<gene>
    <name evidence="3" type="ORF">FOXB_13100</name>
</gene>
<protein>
    <recommendedName>
        <fullName evidence="2">SET domain-containing protein</fullName>
    </recommendedName>
</protein>
<reference evidence="3" key="1">
    <citation type="journal article" date="2012" name="Mol. Plant Microbe Interact.">
        <title>A highly conserved effector in Fusarium oxysporum is required for full virulence on Arabidopsis.</title>
        <authorList>
            <person name="Thatcher L.F."/>
            <person name="Gardiner D.M."/>
            <person name="Kazan K."/>
            <person name="Manners J."/>
        </authorList>
    </citation>
    <scope>NUCLEOTIDE SEQUENCE [LARGE SCALE GENOMIC DNA]</scope>
    <source>
        <strain evidence="3">Fo5176</strain>
    </source>
</reference>
<organism evidence="3">
    <name type="scientific">Fusarium oxysporum (strain Fo5176)</name>
    <name type="common">Fusarium vascular wilt</name>
    <dbReference type="NCBI Taxonomy" id="660025"/>
    <lineage>
        <taxon>Eukaryota</taxon>
        <taxon>Fungi</taxon>
        <taxon>Dikarya</taxon>
        <taxon>Ascomycota</taxon>
        <taxon>Pezizomycotina</taxon>
        <taxon>Sordariomycetes</taxon>
        <taxon>Hypocreomycetidae</taxon>
        <taxon>Hypocreales</taxon>
        <taxon>Nectriaceae</taxon>
        <taxon>Fusarium</taxon>
        <taxon>Fusarium oxysporum species complex</taxon>
    </lineage>
</organism>
<dbReference type="SUPFAM" id="SSF82199">
    <property type="entry name" value="SET domain"/>
    <property type="match status" value="1"/>
</dbReference>
<feature type="domain" description="SET" evidence="2">
    <location>
        <begin position="62"/>
        <end position="195"/>
    </location>
</feature>
<dbReference type="OrthoDB" id="265717at2759"/>